<sequence length="20" mass="2376">MTRLPNIVIIIDQQEKYSTI</sequence>
<reference evidence="1 2" key="1">
    <citation type="journal article" date="2019" name="Genome Biol. Evol.">
        <title>Insights into the evolution of the New World diploid cottons (Gossypium, subgenus Houzingenia) based on genome sequencing.</title>
        <authorList>
            <person name="Grover C.E."/>
            <person name="Arick M.A. 2nd"/>
            <person name="Thrash A."/>
            <person name="Conover J.L."/>
            <person name="Sanders W.S."/>
            <person name="Peterson D.G."/>
            <person name="Frelichowski J.E."/>
            <person name="Scheffler J.A."/>
            <person name="Scheffler B.E."/>
            <person name="Wendel J.F."/>
        </authorList>
    </citation>
    <scope>NUCLEOTIDE SEQUENCE [LARGE SCALE GENOMIC DNA]</scope>
    <source>
        <strain evidence="1">0</strain>
        <tissue evidence="1">Leaf</tissue>
    </source>
</reference>
<comment type="caution">
    <text evidence="1">The sequence shown here is derived from an EMBL/GenBank/DDBJ whole genome shotgun (WGS) entry which is preliminary data.</text>
</comment>
<gene>
    <name evidence="1" type="ORF">Gohar_020866</name>
</gene>
<dbReference type="EMBL" id="JABFAD010000012">
    <property type="protein sequence ID" value="MBA0815092.1"/>
    <property type="molecule type" value="Genomic_DNA"/>
</dbReference>
<organism evidence="1 2">
    <name type="scientific">Gossypium harknessii</name>
    <dbReference type="NCBI Taxonomy" id="34285"/>
    <lineage>
        <taxon>Eukaryota</taxon>
        <taxon>Viridiplantae</taxon>
        <taxon>Streptophyta</taxon>
        <taxon>Embryophyta</taxon>
        <taxon>Tracheophyta</taxon>
        <taxon>Spermatophyta</taxon>
        <taxon>Magnoliopsida</taxon>
        <taxon>eudicotyledons</taxon>
        <taxon>Gunneridae</taxon>
        <taxon>Pentapetalae</taxon>
        <taxon>rosids</taxon>
        <taxon>malvids</taxon>
        <taxon>Malvales</taxon>
        <taxon>Malvaceae</taxon>
        <taxon>Malvoideae</taxon>
        <taxon>Gossypium</taxon>
    </lineage>
</organism>
<dbReference type="AlphaFoldDB" id="A0A7J9HZ25"/>
<dbReference type="Proteomes" id="UP000593560">
    <property type="component" value="Unassembled WGS sequence"/>
</dbReference>
<proteinExistence type="predicted"/>
<protein>
    <submittedName>
        <fullName evidence="1">Uncharacterized protein</fullName>
    </submittedName>
</protein>
<keyword evidence="2" id="KW-1185">Reference proteome</keyword>
<name>A0A7J9HZ25_9ROSI</name>
<evidence type="ECO:0000313" key="2">
    <source>
        <dbReference type="Proteomes" id="UP000593560"/>
    </source>
</evidence>
<evidence type="ECO:0000313" key="1">
    <source>
        <dbReference type="EMBL" id="MBA0815092.1"/>
    </source>
</evidence>
<accession>A0A7J9HZ25</accession>